<protein>
    <submittedName>
        <fullName evidence="3">UDP-N-acetylglucosamine 2-epimerase (Non-hydrolyzing)</fullName>
        <ecNumber evidence="3">5.1.3.14</ecNumber>
    </submittedName>
</protein>
<dbReference type="PANTHER" id="PTHR43174">
    <property type="entry name" value="UDP-N-ACETYLGLUCOSAMINE 2-EPIMERASE"/>
    <property type="match status" value="1"/>
</dbReference>
<keyword evidence="4" id="KW-1185">Reference proteome</keyword>
<sequence length="383" mass="42545">MVLDIIAGARPNFMKIAPIIKAIQKKQEEELDINFRLIHTGQHYDKNMSQAFFNELGIPKPDNNLGAGGGSQAEQTAKIMIEYEKLLEEENPDLCVVVGDVTSTMACSITAKKAGVRVAHVEGGIRSGDWTMPEEINRMVTDRISDFFFTTSEFANKNLLREGISDDQIFFVGNTMIDTLLGNLDRLIKPAIWESLDLSGGNYLVMTLHRPANVDEEKNLKSLIDNIIKALDGLPIVFPVHPRTRQILENLDIQDSSIHFIDPLGYLEFIYLVKYSRAVITDSGGITEETTVLNVPCLTLRDNTERPETILIGTNELIGTDPEAIKPAINKLLKGNWKAGSTPEKWDGNTAENIVDIILNLYAIGALEKQGSFVDETLLFNGK</sequence>
<dbReference type="Pfam" id="PF02350">
    <property type="entry name" value="Epimerase_2"/>
    <property type="match status" value="1"/>
</dbReference>
<evidence type="ECO:0000259" key="2">
    <source>
        <dbReference type="Pfam" id="PF02350"/>
    </source>
</evidence>
<dbReference type="NCBIfam" id="TIGR00236">
    <property type="entry name" value="wecB"/>
    <property type="match status" value="1"/>
</dbReference>
<organism evidence="3 4">
    <name type="scientific">Rhodohalobacter sulfatireducens</name>
    <dbReference type="NCBI Taxonomy" id="2911366"/>
    <lineage>
        <taxon>Bacteria</taxon>
        <taxon>Pseudomonadati</taxon>
        <taxon>Balneolota</taxon>
        <taxon>Balneolia</taxon>
        <taxon>Balneolales</taxon>
        <taxon>Balneolaceae</taxon>
        <taxon>Rhodohalobacter</taxon>
    </lineage>
</organism>
<dbReference type="CDD" id="cd03786">
    <property type="entry name" value="GTB_UDP-GlcNAc_2-Epimerase"/>
    <property type="match status" value="1"/>
</dbReference>
<dbReference type="PANTHER" id="PTHR43174:SF1">
    <property type="entry name" value="UDP-N-ACETYLGLUCOSAMINE 2-EPIMERASE"/>
    <property type="match status" value="1"/>
</dbReference>
<keyword evidence="1 3" id="KW-0413">Isomerase</keyword>
<dbReference type="Gene3D" id="3.40.50.2000">
    <property type="entry name" value="Glycogen Phosphorylase B"/>
    <property type="match status" value="2"/>
</dbReference>
<feature type="domain" description="UDP-N-acetylglucosamine 2-epimerase" evidence="2">
    <location>
        <begin position="28"/>
        <end position="358"/>
    </location>
</feature>
<name>A0ABS9KIM1_9BACT</name>
<dbReference type="EC" id="5.1.3.14" evidence="3"/>
<dbReference type="GO" id="GO:0008761">
    <property type="term" value="F:UDP-N-acetylglucosamine 2-epimerase activity"/>
    <property type="evidence" value="ECO:0007669"/>
    <property type="project" value="UniProtKB-EC"/>
</dbReference>
<dbReference type="RefSeq" id="WP_237856122.1">
    <property type="nucleotide sequence ID" value="NZ_JAKLWS010000039.1"/>
</dbReference>
<dbReference type="EMBL" id="JAKLWS010000039">
    <property type="protein sequence ID" value="MCG2590676.1"/>
    <property type="molecule type" value="Genomic_DNA"/>
</dbReference>
<evidence type="ECO:0000313" key="4">
    <source>
        <dbReference type="Proteomes" id="UP001165366"/>
    </source>
</evidence>
<evidence type="ECO:0000256" key="1">
    <source>
        <dbReference type="RuleBase" id="RU003513"/>
    </source>
</evidence>
<dbReference type="InterPro" id="IPR029767">
    <property type="entry name" value="WecB-like"/>
</dbReference>
<dbReference type="SUPFAM" id="SSF53756">
    <property type="entry name" value="UDP-Glycosyltransferase/glycogen phosphorylase"/>
    <property type="match status" value="1"/>
</dbReference>
<proteinExistence type="inferred from homology"/>
<comment type="similarity">
    <text evidence="1">Belongs to the UDP-N-acetylglucosamine 2-epimerase family.</text>
</comment>
<reference evidence="3" key="2">
    <citation type="submission" date="2024-05" db="EMBL/GenBank/DDBJ databases">
        <title>Rhodohalobacter halophilus gen. nov., sp. nov., a moderately halophilic member of the family Balneolaceae.</title>
        <authorList>
            <person name="Xia J."/>
        </authorList>
    </citation>
    <scope>NUCLEOTIDE SEQUENCE</scope>
    <source>
        <strain evidence="3">WB101</strain>
    </source>
</reference>
<evidence type="ECO:0000313" key="3">
    <source>
        <dbReference type="EMBL" id="MCG2590676.1"/>
    </source>
</evidence>
<reference evidence="3" key="1">
    <citation type="submission" date="2022-01" db="EMBL/GenBank/DDBJ databases">
        <authorList>
            <person name="Wang Y."/>
        </authorList>
    </citation>
    <scope>NUCLEOTIDE SEQUENCE</scope>
    <source>
        <strain evidence="3">WB101</strain>
    </source>
</reference>
<comment type="caution">
    <text evidence="3">The sequence shown here is derived from an EMBL/GenBank/DDBJ whole genome shotgun (WGS) entry which is preliminary data.</text>
</comment>
<dbReference type="InterPro" id="IPR003331">
    <property type="entry name" value="UDP_GlcNAc_Epimerase_2_dom"/>
</dbReference>
<dbReference type="Proteomes" id="UP001165366">
    <property type="component" value="Unassembled WGS sequence"/>
</dbReference>
<accession>A0ABS9KIM1</accession>
<gene>
    <name evidence="3" type="primary">wecB</name>
    <name evidence="3" type="ORF">L6773_19035</name>
</gene>